<dbReference type="Gene3D" id="3.40.50.2300">
    <property type="match status" value="1"/>
</dbReference>
<dbReference type="InterPro" id="IPR036095">
    <property type="entry name" value="PTS_EIIB-like_sf"/>
</dbReference>
<keyword evidence="4" id="KW-1185">Reference proteome</keyword>
<reference evidence="3 4" key="1">
    <citation type="submission" date="2022-10" db="EMBL/GenBank/DDBJ databases">
        <title>Comparative genomic study of S. anginosus.</title>
        <authorList>
            <person name="Prasad A."/>
            <person name="Ene A."/>
            <person name="Jablonska S."/>
            <person name="Du J."/>
            <person name="Wolfe A.J."/>
            <person name="Putonti C."/>
        </authorList>
    </citation>
    <scope>NUCLEOTIDE SEQUENCE [LARGE SCALE GENOMIC DNA]</scope>
    <source>
        <strain evidence="3 4">UMB9231</strain>
    </source>
</reference>
<name>A0ABT3ED02_STRAP</name>
<evidence type="ECO:0000313" key="3">
    <source>
        <dbReference type="EMBL" id="MCW1043298.1"/>
    </source>
</evidence>
<accession>A0ABT3ED02</accession>
<protein>
    <submittedName>
        <fullName evidence="3">Transcription antiterminator BglG</fullName>
    </submittedName>
</protein>
<feature type="domain" description="PTS EIIB type-2" evidence="2">
    <location>
        <begin position="1"/>
        <end position="81"/>
    </location>
</feature>
<dbReference type="Proteomes" id="UP001526076">
    <property type="component" value="Unassembled WGS sequence"/>
</dbReference>
<keyword evidence="1" id="KW-0808">Transferase</keyword>
<dbReference type="EMBL" id="JAPAHU010000379">
    <property type="protein sequence ID" value="MCW1043298.1"/>
    <property type="molecule type" value="Genomic_DNA"/>
</dbReference>
<proteinExistence type="predicted"/>
<evidence type="ECO:0000313" key="4">
    <source>
        <dbReference type="Proteomes" id="UP001526076"/>
    </source>
</evidence>
<dbReference type="SUPFAM" id="SSF52794">
    <property type="entry name" value="PTS system IIB component-like"/>
    <property type="match status" value="1"/>
</dbReference>
<gene>
    <name evidence="3" type="ORF">OJ597_13050</name>
</gene>
<evidence type="ECO:0000256" key="1">
    <source>
        <dbReference type="ARBA" id="ARBA00022679"/>
    </source>
</evidence>
<comment type="caution">
    <text evidence="3">The sequence shown here is derived from an EMBL/GenBank/DDBJ whole genome shotgun (WGS) entry which is preliminary data.</text>
</comment>
<organism evidence="3 4">
    <name type="scientific">Streptococcus anginosus</name>
    <dbReference type="NCBI Taxonomy" id="1328"/>
    <lineage>
        <taxon>Bacteria</taxon>
        <taxon>Bacillati</taxon>
        <taxon>Bacillota</taxon>
        <taxon>Bacilli</taxon>
        <taxon>Lactobacillales</taxon>
        <taxon>Streptococcaceae</taxon>
        <taxon>Streptococcus</taxon>
        <taxon>Streptococcus anginosus group</taxon>
    </lineage>
</organism>
<dbReference type="CDD" id="cd05568">
    <property type="entry name" value="PTS_IIB_bgl_like"/>
    <property type="match status" value="1"/>
</dbReference>
<dbReference type="InterPro" id="IPR013011">
    <property type="entry name" value="PTS_EIIB_2"/>
</dbReference>
<sequence length="81" mass="9132">GISELLKVKIETAFQNLDIVKVVSSQNIKEMLQNYPDIQLVITSVSLQEMLNVKTILVSALLTDEDKKNIQNAIREINYGN</sequence>
<feature type="non-terminal residue" evidence="3">
    <location>
        <position position="1"/>
    </location>
</feature>
<evidence type="ECO:0000259" key="2">
    <source>
        <dbReference type="PROSITE" id="PS51099"/>
    </source>
</evidence>
<dbReference type="PROSITE" id="PS51099">
    <property type="entry name" value="PTS_EIIB_TYPE_2"/>
    <property type="match status" value="1"/>
</dbReference>